<accession>A0A4Y7TGN9</accession>
<sequence length="334" mass="37448">MPTIKTGRDRQKTSGPFRSNALPELIAEAKKTGNVGTLRELFRNLNASNFRMDVVDVVFHHLQQKWIVSPNLFLDLNSKEKQHLDDFIVERALTGAFCTSKAITRLLLLAPPHMVDRVVEVVVAHLDDYFAWAKYLASHCAPVQDSQQGARLSDPTMQCRALLCMLEEPDRRLPEALLNSNLLIEYSIAAWIAVNPLTCGPYLSFDRNHICPIMSLFAKLILSKITQQKVIDVLYAPGSKSRKLRMEVIRATISRCATIAQLGREAADKMVARVPLAKVAGRLMTGVEAVVCCMETILQVVRGLSIVSDMSEGFLRSTFYGELAQAYHTWRLHL</sequence>
<organism evidence="1 2">
    <name type="scientific">Coprinellus micaceus</name>
    <name type="common">Glistening ink-cap mushroom</name>
    <name type="synonym">Coprinus micaceus</name>
    <dbReference type="NCBI Taxonomy" id="71717"/>
    <lineage>
        <taxon>Eukaryota</taxon>
        <taxon>Fungi</taxon>
        <taxon>Dikarya</taxon>
        <taxon>Basidiomycota</taxon>
        <taxon>Agaricomycotina</taxon>
        <taxon>Agaricomycetes</taxon>
        <taxon>Agaricomycetidae</taxon>
        <taxon>Agaricales</taxon>
        <taxon>Agaricineae</taxon>
        <taxon>Psathyrellaceae</taxon>
        <taxon>Coprinellus</taxon>
    </lineage>
</organism>
<evidence type="ECO:0000313" key="1">
    <source>
        <dbReference type="EMBL" id="TEB33316.1"/>
    </source>
</evidence>
<protein>
    <submittedName>
        <fullName evidence="1">Uncharacterized protein</fullName>
    </submittedName>
</protein>
<evidence type="ECO:0000313" key="2">
    <source>
        <dbReference type="Proteomes" id="UP000298030"/>
    </source>
</evidence>
<dbReference type="OrthoDB" id="3111207at2759"/>
<dbReference type="EMBL" id="QPFP01000013">
    <property type="protein sequence ID" value="TEB33316.1"/>
    <property type="molecule type" value="Genomic_DNA"/>
</dbReference>
<name>A0A4Y7TGN9_COPMI</name>
<comment type="caution">
    <text evidence="1">The sequence shown here is derived from an EMBL/GenBank/DDBJ whole genome shotgun (WGS) entry which is preliminary data.</text>
</comment>
<proteinExistence type="predicted"/>
<keyword evidence="2" id="KW-1185">Reference proteome</keyword>
<reference evidence="1 2" key="1">
    <citation type="journal article" date="2019" name="Nat. Ecol. Evol.">
        <title>Megaphylogeny resolves global patterns of mushroom evolution.</title>
        <authorList>
            <person name="Varga T."/>
            <person name="Krizsan K."/>
            <person name="Foldi C."/>
            <person name="Dima B."/>
            <person name="Sanchez-Garcia M."/>
            <person name="Sanchez-Ramirez S."/>
            <person name="Szollosi G.J."/>
            <person name="Szarkandi J.G."/>
            <person name="Papp V."/>
            <person name="Albert L."/>
            <person name="Andreopoulos W."/>
            <person name="Angelini C."/>
            <person name="Antonin V."/>
            <person name="Barry K.W."/>
            <person name="Bougher N.L."/>
            <person name="Buchanan P."/>
            <person name="Buyck B."/>
            <person name="Bense V."/>
            <person name="Catcheside P."/>
            <person name="Chovatia M."/>
            <person name="Cooper J."/>
            <person name="Damon W."/>
            <person name="Desjardin D."/>
            <person name="Finy P."/>
            <person name="Geml J."/>
            <person name="Haridas S."/>
            <person name="Hughes K."/>
            <person name="Justo A."/>
            <person name="Karasinski D."/>
            <person name="Kautmanova I."/>
            <person name="Kiss B."/>
            <person name="Kocsube S."/>
            <person name="Kotiranta H."/>
            <person name="LaButti K.M."/>
            <person name="Lechner B.E."/>
            <person name="Liimatainen K."/>
            <person name="Lipzen A."/>
            <person name="Lukacs Z."/>
            <person name="Mihaltcheva S."/>
            <person name="Morgado L.N."/>
            <person name="Niskanen T."/>
            <person name="Noordeloos M.E."/>
            <person name="Ohm R.A."/>
            <person name="Ortiz-Santana B."/>
            <person name="Ovrebo C."/>
            <person name="Racz N."/>
            <person name="Riley R."/>
            <person name="Savchenko A."/>
            <person name="Shiryaev A."/>
            <person name="Soop K."/>
            <person name="Spirin V."/>
            <person name="Szebenyi C."/>
            <person name="Tomsovsky M."/>
            <person name="Tulloss R.E."/>
            <person name="Uehling J."/>
            <person name="Grigoriev I.V."/>
            <person name="Vagvolgyi C."/>
            <person name="Papp T."/>
            <person name="Martin F.M."/>
            <person name="Miettinen O."/>
            <person name="Hibbett D.S."/>
            <person name="Nagy L.G."/>
        </authorList>
    </citation>
    <scope>NUCLEOTIDE SEQUENCE [LARGE SCALE GENOMIC DNA]</scope>
    <source>
        <strain evidence="1 2">FP101781</strain>
    </source>
</reference>
<gene>
    <name evidence="1" type="ORF">FA13DRAFT_199735</name>
</gene>
<dbReference type="Proteomes" id="UP000298030">
    <property type="component" value="Unassembled WGS sequence"/>
</dbReference>
<dbReference type="AlphaFoldDB" id="A0A4Y7TGN9"/>